<keyword evidence="3" id="KW-1185">Reference proteome</keyword>
<evidence type="ECO:0000313" key="2">
    <source>
        <dbReference type="EMBL" id="ELU36167.1"/>
    </source>
</evidence>
<dbReference type="OrthoDB" id="10027058at2759"/>
<gene>
    <name evidence="2" type="ORF">AG1IA_09804</name>
</gene>
<reference evidence="2 3" key="1">
    <citation type="journal article" date="2013" name="Nat. Commun.">
        <title>The evolution and pathogenic mechanisms of the rice sheath blight pathogen.</title>
        <authorList>
            <person name="Zheng A."/>
            <person name="Lin R."/>
            <person name="Xu L."/>
            <person name="Qin P."/>
            <person name="Tang C."/>
            <person name="Ai P."/>
            <person name="Zhang D."/>
            <person name="Liu Y."/>
            <person name="Sun Z."/>
            <person name="Feng H."/>
            <person name="Wang Y."/>
            <person name="Chen Y."/>
            <person name="Liang X."/>
            <person name="Fu R."/>
            <person name="Li Q."/>
            <person name="Zhang J."/>
            <person name="Yu X."/>
            <person name="Xie Z."/>
            <person name="Ding L."/>
            <person name="Guan P."/>
            <person name="Tang J."/>
            <person name="Liang Y."/>
            <person name="Wang S."/>
            <person name="Deng Q."/>
            <person name="Li S."/>
            <person name="Zhu J."/>
            <person name="Wang L."/>
            <person name="Liu H."/>
            <person name="Li P."/>
        </authorList>
    </citation>
    <scope>NUCLEOTIDE SEQUENCE [LARGE SCALE GENOMIC DNA]</scope>
    <source>
        <strain evidence="3">AG-1 IA</strain>
    </source>
</reference>
<keyword evidence="1" id="KW-0472">Membrane</keyword>
<keyword evidence="1" id="KW-0812">Transmembrane</keyword>
<dbReference type="HOGENOM" id="CLU_1876846_0_0_1"/>
<evidence type="ECO:0000256" key="1">
    <source>
        <dbReference type="SAM" id="Phobius"/>
    </source>
</evidence>
<evidence type="ECO:0000313" key="3">
    <source>
        <dbReference type="Proteomes" id="UP000011668"/>
    </source>
</evidence>
<comment type="caution">
    <text evidence="2">The sequence shown here is derived from an EMBL/GenBank/DDBJ whole genome shotgun (WGS) entry which is preliminary data.</text>
</comment>
<protein>
    <submittedName>
        <fullName evidence="2">Uncharacterized protein</fullName>
    </submittedName>
</protein>
<dbReference type="AlphaFoldDB" id="L8WHG6"/>
<accession>L8WHG6</accession>
<organism evidence="2 3">
    <name type="scientific">Thanatephorus cucumeris (strain AG1-IA)</name>
    <name type="common">Rice sheath blight fungus</name>
    <name type="synonym">Rhizoctonia solani</name>
    <dbReference type="NCBI Taxonomy" id="983506"/>
    <lineage>
        <taxon>Eukaryota</taxon>
        <taxon>Fungi</taxon>
        <taxon>Dikarya</taxon>
        <taxon>Basidiomycota</taxon>
        <taxon>Agaricomycotina</taxon>
        <taxon>Agaricomycetes</taxon>
        <taxon>Cantharellales</taxon>
        <taxon>Ceratobasidiaceae</taxon>
        <taxon>Rhizoctonia</taxon>
        <taxon>Rhizoctonia solani AG-1</taxon>
    </lineage>
</organism>
<keyword evidence="1" id="KW-1133">Transmembrane helix</keyword>
<feature type="transmembrane region" description="Helical" evidence="1">
    <location>
        <begin position="58"/>
        <end position="82"/>
    </location>
</feature>
<dbReference type="Proteomes" id="UP000011668">
    <property type="component" value="Unassembled WGS sequence"/>
</dbReference>
<dbReference type="EMBL" id="AFRT01004115">
    <property type="protein sequence ID" value="ELU36167.1"/>
    <property type="molecule type" value="Genomic_DNA"/>
</dbReference>
<sequence>MLTSAVMGRDDLPQGVKTATLLAINKVMWIQNDLFARHYIPSYASKKSPKTLGVDERVWPVVCGGLATALAFLFNFINNLYWPQRSSWLRLSFAWPQRLMSWWPRFYRSRGDEGRRIICRPICKYMIMIVVDKSRG</sequence>
<name>L8WHG6_THACA</name>
<proteinExistence type="predicted"/>